<reference evidence="2" key="1">
    <citation type="submission" date="2022-11" db="UniProtKB">
        <authorList>
            <consortium name="WormBaseParasite"/>
        </authorList>
    </citation>
    <scope>IDENTIFICATION</scope>
</reference>
<proteinExistence type="predicted"/>
<protein>
    <submittedName>
        <fullName evidence="2">Uncharacterized protein</fullName>
    </submittedName>
</protein>
<accession>A0A915A2S2</accession>
<name>A0A915A2S2_PARUN</name>
<dbReference type="WBParaSite" id="PgE253_g001_t03">
    <property type="protein sequence ID" value="PgE253_g001_t03"/>
    <property type="gene ID" value="PgE253_g001"/>
</dbReference>
<keyword evidence="1" id="KW-1185">Reference proteome</keyword>
<sequence>CSGPRGRYAMPAGSCIRSAHLMVTCRICRSTKPWIVVSERSFNLQHCFGDRLTWEFTQRPSPKLKRPERLLENRTYEGERLPLMREPSNVRTLVTDAAEYNYQKM</sequence>
<organism evidence="1 2">
    <name type="scientific">Parascaris univalens</name>
    <name type="common">Nematode worm</name>
    <dbReference type="NCBI Taxonomy" id="6257"/>
    <lineage>
        <taxon>Eukaryota</taxon>
        <taxon>Metazoa</taxon>
        <taxon>Ecdysozoa</taxon>
        <taxon>Nematoda</taxon>
        <taxon>Chromadorea</taxon>
        <taxon>Rhabditida</taxon>
        <taxon>Spirurina</taxon>
        <taxon>Ascaridomorpha</taxon>
        <taxon>Ascaridoidea</taxon>
        <taxon>Ascarididae</taxon>
        <taxon>Parascaris</taxon>
    </lineage>
</organism>
<dbReference type="Proteomes" id="UP000887569">
    <property type="component" value="Unplaced"/>
</dbReference>
<dbReference type="AlphaFoldDB" id="A0A915A2S2"/>
<evidence type="ECO:0000313" key="1">
    <source>
        <dbReference type="Proteomes" id="UP000887569"/>
    </source>
</evidence>
<evidence type="ECO:0000313" key="2">
    <source>
        <dbReference type="WBParaSite" id="PgE253_g001_t03"/>
    </source>
</evidence>